<accession>C8VNN1</accession>
<keyword evidence="2" id="KW-0812">Transmembrane</keyword>
<dbReference type="OMA" id="HAWLCLT"/>
<dbReference type="Proteomes" id="UP000000560">
    <property type="component" value="Chromosome VII"/>
</dbReference>
<dbReference type="InterPro" id="IPR052228">
    <property type="entry name" value="Sec_Metab_Biosynth_Oxidored"/>
</dbReference>
<dbReference type="InterPro" id="IPR036291">
    <property type="entry name" value="NAD(P)-bd_dom_sf"/>
</dbReference>
<name>Q5BAQ6_EMENI</name>
<keyword evidence="1" id="KW-0560">Oxidoreductase</keyword>
<dbReference type="EMBL" id="BN001307">
    <property type="protein sequence ID" value="CBF86716.1"/>
    <property type="molecule type" value="Genomic_DNA"/>
</dbReference>
<evidence type="ECO:0000256" key="1">
    <source>
        <dbReference type="ARBA" id="ARBA00023002"/>
    </source>
</evidence>
<protein>
    <submittedName>
        <fullName evidence="3">Uncharacterized protein</fullName>
    </submittedName>
</protein>
<dbReference type="Gene3D" id="3.40.50.720">
    <property type="entry name" value="NAD(P)-binding Rossmann-like Domain"/>
    <property type="match status" value="1"/>
</dbReference>
<dbReference type="OrthoDB" id="2898509at2759"/>
<dbReference type="AlphaFoldDB" id="Q5BAQ6"/>
<keyword evidence="2" id="KW-1133">Transmembrane helix</keyword>
<dbReference type="GO" id="GO:0016491">
    <property type="term" value="F:oxidoreductase activity"/>
    <property type="evidence" value="ECO:0007669"/>
    <property type="project" value="UniProtKB-KW"/>
</dbReference>
<dbReference type="FunCoup" id="Q5BAQ6">
    <property type="interactions" value="26"/>
</dbReference>
<evidence type="ECO:0000313" key="3">
    <source>
        <dbReference type="EMBL" id="CBF86716.1"/>
    </source>
</evidence>
<feature type="transmembrane region" description="Helical" evidence="2">
    <location>
        <begin position="20"/>
        <end position="42"/>
    </location>
</feature>
<proteinExistence type="predicted"/>
<dbReference type="PANTHER" id="PTHR47534:SF3">
    <property type="entry name" value="ALCOHOL DEHYDROGENASE-LIKE C-TERMINAL DOMAIN-CONTAINING PROTEIN"/>
    <property type="match status" value="1"/>
</dbReference>
<reference evidence="4" key="2">
    <citation type="journal article" date="2009" name="Fungal Genet. Biol.">
        <title>The 2008 update of the Aspergillus nidulans genome annotation: a community effort.</title>
        <authorList>
            <person name="Wortman J.R."/>
            <person name="Gilsenan J.M."/>
            <person name="Joardar V."/>
            <person name="Deegan J."/>
            <person name="Clutterbuck J."/>
            <person name="Andersen M.R."/>
            <person name="Archer D."/>
            <person name="Bencina M."/>
            <person name="Braus G."/>
            <person name="Coutinho P."/>
            <person name="von Dohren H."/>
            <person name="Doonan J."/>
            <person name="Driessen A.J."/>
            <person name="Durek P."/>
            <person name="Espeso E."/>
            <person name="Fekete E."/>
            <person name="Flipphi M."/>
            <person name="Estrada C.G."/>
            <person name="Geysens S."/>
            <person name="Goldman G."/>
            <person name="de Groot P.W."/>
            <person name="Hansen K."/>
            <person name="Harris S.D."/>
            <person name="Heinekamp T."/>
            <person name="Helmstaedt K."/>
            <person name="Henrissat B."/>
            <person name="Hofmann G."/>
            <person name="Homan T."/>
            <person name="Horio T."/>
            <person name="Horiuchi H."/>
            <person name="James S."/>
            <person name="Jones M."/>
            <person name="Karaffa L."/>
            <person name="Karanyi Z."/>
            <person name="Kato M."/>
            <person name="Keller N."/>
            <person name="Kelly D.E."/>
            <person name="Kiel J.A."/>
            <person name="Kim J.M."/>
            <person name="van der Klei I.J."/>
            <person name="Klis F.M."/>
            <person name="Kovalchuk A."/>
            <person name="Krasevec N."/>
            <person name="Kubicek C.P."/>
            <person name="Liu B."/>
            <person name="Maccabe A."/>
            <person name="Meyer V."/>
            <person name="Mirabito P."/>
            <person name="Miskei M."/>
            <person name="Mos M."/>
            <person name="Mullins J."/>
            <person name="Nelson D.R."/>
            <person name="Nielsen J."/>
            <person name="Oakley B.R."/>
            <person name="Osmani S.A."/>
            <person name="Pakula T."/>
            <person name="Paszewski A."/>
            <person name="Paulsen I."/>
            <person name="Pilsyk S."/>
            <person name="Pocsi I."/>
            <person name="Punt P.J."/>
            <person name="Ram A.F."/>
            <person name="Ren Q."/>
            <person name="Robellet X."/>
            <person name="Robson G."/>
            <person name="Seiboth B."/>
            <person name="van Solingen P."/>
            <person name="Specht T."/>
            <person name="Sun J."/>
            <person name="Taheri-Talesh N."/>
            <person name="Takeshita N."/>
            <person name="Ussery D."/>
            <person name="vanKuyk P.A."/>
            <person name="Visser H."/>
            <person name="van de Vondervoort P.J."/>
            <person name="de Vries R.P."/>
            <person name="Walton J."/>
            <person name="Xiang X."/>
            <person name="Xiong Y."/>
            <person name="Zeng A.P."/>
            <person name="Brandt B.W."/>
            <person name="Cornell M.J."/>
            <person name="van den Hondel C.A."/>
            <person name="Visser J."/>
            <person name="Oliver S.G."/>
            <person name="Turner G."/>
        </authorList>
    </citation>
    <scope>GENOME REANNOTATION</scope>
    <source>
        <strain evidence="4">FGSC A4 / ATCC 38163 / CBS 112.46 / NRRL 194 / M139</strain>
    </source>
</reference>
<keyword evidence="4" id="KW-1185">Reference proteome</keyword>
<accession>Q5BAQ6</accession>
<sequence>MDSFHVMLSHNAGIRSSLPAGIVAVFVGATSGIGAATLKAFAKYNRAPRAYFVGRSQTAADTIIAECKALNPGGEYVFIEADISLIRTVDEVCARIKARETRLDILFLSQGTASLERNKTPEGLHLLTALAHYSRTRFIANLLPLLEHASCLRRVVTVGAAGFEGPIDTSDFGALHVAPGQVRGHVATLITLGLEALARHAPSVSFIHSYPGTVDTPLTRRVMSGTGAAPVDWMNPTESGERHLYLLTSSRYPGRNEDADLAQLDGDGVSDPDVIRGTDGKLGSGVYAVGLDGECVTMETLGFLDTLRKNEMVDLVWEHTVGEFERIARAI</sequence>
<dbReference type="eggNOG" id="ENOG502S0SX">
    <property type="taxonomic scope" value="Eukaryota"/>
</dbReference>
<dbReference type="VEuPathDB" id="FungiDB:AN2374"/>
<organism evidence="3 4">
    <name type="scientific">Emericella nidulans (strain FGSC A4 / ATCC 38163 / CBS 112.46 / NRRL 194 / M139)</name>
    <name type="common">Aspergillus nidulans</name>
    <dbReference type="NCBI Taxonomy" id="227321"/>
    <lineage>
        <taxon>Eukaryota</taxon>
        <taxon>Fungi</taxon>
        <taxon>Dikarya</taxon>
        <taxon>Ascomycota</taxon>
        <taxon>Pezizomycotina</taxon>
        <taxon>Eurotiomycetes</taxon>
        <taxon>Eurotiomycetidae</taxon>
        <taxon>Eurotiales</taxon>
        <taxon>Aspergillaceae</taxon>
        <taxon>Aspergillus</taxon>
        <taxon>Aspergillus subgen. Nidulantes</taxon>
    </lineage>
</organism>
<keyword evidence="2" id="KW-0472">Membrane</keyword>
<dbReference type="HOGENOM" id="CLU_044999_0_1_1"/>
<dbReference type="KEGG" id="ani:ANIA_02374"/>
<dbReference type="InterPro" id="IPR002347">
    <property type="entry name" value="SDR_fam"/>
</dbReference>
<evidence type="ECO:0000256" key="2">
    <source>
        <dbReference type="SAM" id="Phobius"/>
    </source>
</evidence>
<dbReference type="InParanoid" id="Q5BAQ6"/>
<dbReference type="SUPFAM" id="SSF51735">
    <property type="entry name" value="NAD(P)-binding Rossmann-fold domains"/>
    <property type="match status" value="1"/>
</dbReference>
<dbReference type="GeneID" id="2874732"/>
<dbReference type="Pfam" id="PF00106">
    <property type="entry name" value="adh_short"/>
    <property type="match status" value="1"/>
</dbReference>
<dbReference type="RefSeq" id="XP_659978.1">
    <property type="nucleotide sequence ID" value="XM_654886.1"/>
</dbReference>
<evidence type="ECO:0000313" key="4">
    <source>
        <dbReference type="Proteomes" id="UP000000560"/>
    </source>
</evidence>
<reference evidence="4" key="1">
    <citation type="journal article" date="2005" name="Nature">
        <title>Sequencing of Aspergillus nidulans and comparative analysis with A. fumigatus and A. oryzae.</title>
        <authorList>
            <person name="Galagan J.E."/>
            <person name="Calvo S.E."/>
            <person name="Cuomo C."/>
            <person name="Ma L.J."/>
            <person name="Wortman J.R."/>
            <person name="Batzoglou S."/>
            <person name="Lee S.I."/>
            <person name="Basturkmen M."/>
            <person name="Spevak C.C."/>
            <person name="Clutterbuck J."/>
            <person name="Kapitonov V."/>
            <person name="Jurka J."/>
            <person name="Scazzocchio C."/>
            <person name="Farman M."/>
            <person name="Butler J."/>
            <person name="Purcell S."/>
            <person name="Harris S."/>
            <person name="Braus G.H."/>
            <person name="Draht O."/>
            <person name="Busch S."/>
            <person name="D'Enfert C."/>
            <person name="Bouchier C."/>
            <person name="Goldman G.H."/>
            <person name="Bell-Pedersen D."/>
            <person name="Griffiths-Jones S."/>
            <person name="Doonan J.H."/>
            <person name="Yu J."/>
            <person name="Vienken K."/>
            <person name="Pain A."/>
            <person name="Freitag M."/>
            <person name="Selker E.U."/>
            <person name="Archer D.B."/>
            <person name="Penalva M.A."/>
            <person name="Oakley B.R."/>
            <person name="Momany M."/>
            <person name="Tanaka T."/>
            <person name="Kumagai T."/>
            <person name="Asai K."/>
            <person name="Machida M."/>
            <person name="Nierman W.C."/>
            <person name="Denning D.W."/>
            <person name="Caddick M."/>
            <person name="Hynes M."/>
            <person name="Paoletti M."/>
            <person name="Fischer R."/>
            <person name="Miller B."/>
            <person name="Dyer P."/>
            <person name="Sachs M.S."/>
            <person name="Osmani S.A."/>
            <person name="Birren B.W."/>
        </authorList>
    </citation>
    <scope>NUCLEOTIDE SEQUENCE [LARGE SCALE GENOMIC DNA]</scope>
    <source>
        <strain evidence="4">FGSC A4 / ATCC 38163 / CBS 112.46 / NRRL 194 / M139</strain>
    </source>
</reference>
<dbReference type="PANTHER" id="PTHR47534">
    <property type="entry name" value="YALI0E05731P"/>
    <property type="match status" value="1"/>
</dbReference>
<gene>
    <name evidence="3" type="ORF">ANIA_02374</name>
</gene>